<proteinExistence type="predicted"/>
<dbReference type="AlphaFoldDB" id="A0A254N5T5"/>
<dbReference type="InterPro" id="IPR001638">
    <property type="entry name" value="Solute-binding_3/MltF_N"/>
</dbReference>
<sequence length="280" mass="30216">MNAALALTRHAARVVWTACALALHAVPAAASPEALRFVTKQFPPYAYTDASGQAAGPMVDVLKAVCSRAAWQCHVEVLPWRRAYQRIEAGEADGIFPFVNTPERRQQYVMSPNVVQGRYVLIGKPGGPGREQGQPPSGRTIAAFGPSEASRTLASVVRQHPGTRAHIEADPSAVVRKLLAGRYGQDGLGLVNEAVARWQLAATPPGSLQTVEVVREFNYGFALLRRPGHEALARQMTEAIQALCRSGEIRRRLEPYGLQAADCASSAAALQPASRLPRRP</sequence>
<organism evidence="4 5">
    <name type="scientific">Roseateles puraquae</name>
    <dbReference type="NCBI Taxonomy" id="431059"/>
    <lineage>
        <taxon>Bacteria</taxon>
        <taxon>Pseudomonadati</taxon>
        <taxon>Pseudomonadota</taxon>
        <taxon>Betaproteobacteria</taxon>
        <taxon>Burkholderiales</taxon>
        <taxon>Sphaerotilaceae</taxon>
        <taxon>Roseateles</taxon>
    </lineage>
</organism>
<protein>
    <recommendedName>
        <fullName evidence="3">Solute-binding protein family 3/N-terminal domain-containing protein</fullName>
    </recommendedName>
</protein>
<dbReference type="OrthoDB" id="5457351at2"/>
<evidence type="ECO:0000313" key="5">
    <source>
        <dbReference type="Proteomes" id="UP000197446"/>
    </source>
</evidence>
<evidence type="ECO:0000256" key="2">
    <source>
        <dbReference type="SAM" id="SignalP"/>
    </source>
</evidence>
<dbReference type="SUPFAM" id="SSF53850">
    <property type="entry name" value="Periplasmic binding protein-like II"/>
    <property type="match status" value="1"/>
</dbReference>
<dbReference type="EMBL" id="NISI01000005">
    <property type="protein sequence ID" value="OWR03426.1"/>
    <property type="molecule type" value="Genomic_DNA"/>
</dbReference>
<dbReference type="PANTHER" id="PTHR35936:SF25">
    <property type="entry name" value="ABC TRANSPORTER SUBSTRATE-BINDING PROTEIN"/>
    <property type="match status" value="1"/>
</dbReference>
<accession>A0A254N5T5</accession>
<dbReference type="PANTHER" id="PTHR35936">
    <property type="entry name" value="MEMBRANE-BOUND LYTIC MUREIN TRANSGLYCOSYLASE F"/>
    <property type="match status" value="1"/>
</dbReference>
<dbReference type="RefSeq" id="WP_088483662.1">
    <property type="nucleotide sequence ID" value="NZ_NISI01000005.1"/>
</dbReference>
<dbReference type="Gene3D" id="3.40.190.10">
    <property type="entry name" value="Periplasmic binding protein-like II"/>
    <property type="match status" value="2"/>
</dbReference>
<evidence type="ECO:0000256" key="1">
    <source>
        <dbReference type="ARBA" id="ARBA00022729"/>
    </source>
</evidence>
<keyword evidence="1 2" id="KW-0732">Signal</keyword>
<feature type="signal peptide" evidence="2">
    <location>
        <begin position="1"/>
        <end position="30"/>
    </location>
</feature>
<dbReference type="SMART" id="SM00062">
    <property type="entry name" value="PBPb"/>
    <property type="match status" value="1"/>
</dbReference>
<feature type="domain" description="Solute-binding protein family 3/N-terminal" evidence="3">
    <location>
        <begin position="34"/>
        <end position="260"/>
    </location>
</feature>
<feature type="chain" id="PRO_5012400276" description="Solute-binding protein family 3/N-terminal domain-containing protein" evidence="2">
    <location>
        <begin position="31"/>
        <end position="280"/>
    </location>
</feature>
<gene>
    <name evidence="4" type="ORF">CDO81_13065</name>
</gene>
<keyword evidence="5" id="KW-1185">Reference proteome</keyword>
<evidence type="ECO:0000259" key="3">
    <source>
        <dbReference type="SMART" id="SM00062"/>
    </source>
</evidence>
<dbReference type="Proteomes" id="UP000197446">
    <property type="component" value="Unassembled WGS sequence"/>
</dbReference>
<name>A0A254N5T5_9BURK</name>
<reference evidence="4 5" key="1">
    <citation type="journal article" date="2007" name="Int. J. Syst. Evol. Microbiol.">
        <title>Description of Pelomonas aquatica sp. nov. and Pelomonas puraquae sp. nov., isolated from industrial and haemodialysis water.</title>
        <authorList>
            <person name="Gomila M."/>
            <person name="Bowien B."/>
            <person name="Falsen E."/>
            <person name="Moore E.R."/>
            <person name="Lalucat J."/>
        </authorList>
    </citation>
    <scope>NUCLEOTIDE SEQUENCE [LARGE SCALE GENOMIC DNA]</scope>
    <source>
        <strain evidence="4 5">CCUG 52769</strain>
    </source>
</reference>
<dbReference type="Pfam" id="PF00497">
    <property type="entry name" value="SBP_bac_3"/>
    <property type="match status" value="1"/>
</dbReference>
<evidence type="ECO:0000313" key="4">
    <source>
        <dbReference type="EMBL" id="OWR03426.1"/>
    </source>
</evidence>
<comment type="caution">
    <text evidence="4">The sequence shown here is derived from an EMBL/GenBank/DDBJ whole genome shotgun (WGS) entry which is preliminary data.</text>
</comment>